<feature type="domain" description="Helicase C-terminal" evidence="10">
    <location>
        <begin position="435"/>
        <end position="611"/>
    </location>
</feature>
<keyword evidence="12" id="KW-1185">Reference proteome</keyword>
<dbReference type="InterPro" id="IPR031879">
    <property type="entry name" value="FANCM-MHF-bd"/>
</dbReference>
<dbReference type="CDD" id="cd18801">
    <property type="entry name" value="SF2_C_FANCM_Hef"/>
    <property type="match status" value="1"/>
</dbReference>
<dbReference type="SMART" id="SM00490">
    <property type="entry name" value="HELICc"/>
    <property type="match status" value="1"/>
</dbReference>
<reference evidence="11 12" key="1">
    <citation type="journal article" date="2022" name="Nat. Ecol. Evol.">
        <title>A masculinizing supergene underlies an exaggerated male reproductive morph in a spider.</title>
        <authorList>
            <person name="Hendrickx F."/>
            <person name="De Corte Z."/>
            <person name="Sonet G."/>
            <person name="Van Belleghem S.M."/>
            <person name="Kostlbacher S."/>
            <person name="Vangestel C."/>
        </authorList>
    </citation>
    <scope>NUCLEOTIDE SEQUENCE [LARGE SCALE GENOMIC DNA]</scope>
    <source>
        <strain evidence="11">W744_W776</strain>
    </source>
</reference>
<dbReference type="SMART" id="SM00487">
    <property type="entry name" value="DEXDc"/>
    <property type="match status" value="1"/>
</dbReference>
<dbReference type="SMART" id="SM00891">
    <property type="entry name" value="ERCC4"/>
    <property type="match status" value="1"/>
</dbReference>
<feature type="region of interest" description="Disordered" evidence="8">
    <location>
        <begin position="1213"/>
        <end position="1246"/>
    </location>
</feature>
<name>A0AAV6VF83_9ARAC</name>
<dbReference type="CDD" id="cd18033">
    <property type="entry name" value="DEXDc_FANCM"/>
    <property type="match status" value="1"/>
</dbReference>
<dbReference type="CDD" id="cd12091">
    <property type="entry name" value="FANCM_ID"/>
    <property type="match status" value="1"/>
</dbReference>
<dbReference type="InterPro" id="IPR006166">
    <property type="entry name" value="ERCC4_domain"/>
</dbReference>
<evidence type="ECO:0000256" key="4">
    <source>
        <dbReference type="ARBA" id="ARBA00022801"/>
    </source>
</evidence>
<accession>A0AAV6VF83</accession>
<dbReference type="GO" id="GO:0005634">
    <property type="term" value="C:nucleus"/>
    <property type="evidence" value="ECO:0007669"/>
    <property type="project" value="UniProtKB-SubCell"/>
</dbReference>
<keyword evidence="3" id="KW-0547">Nucleotide-binding</keyword>
<dbReference type="Pfam" id="PF00270">
    <property type="entry name" value="DEAD"/>
    <property type="match status" value="1"/>
</dbReference>
<feature type="region of interest" description="Disordered" evidence="8">
    <location>
        <begin position="675"/>
        <end position="698"/>
    </location>
</feature>
<dbReference type="Gene3D" id="1.10.150.20">
    <property type="entry name" value="5' to 3' exonuclease, C-terminal subdomain"/>
    <property type="match status" value="1"/>
</dbReference>
<dbReference type="SUPFAM" id="SSF52540">
    <property type="entry name" value="P-loop containing nucleoside triphosphate hydrolases"/>
    <property type="match status" value="1"/>
</dbReference>
<dbReference type="GO" id="GO:0036297">
    <property type="term" value="P:interstrand cross-link repair"/>
    <property type="evidence" value="ECO:0007669"/>
    <property type="project" value="TreeGrafter"/>
</dbReference>
<dbReference type="Gene3D" id="3.40.50.300">
    <property type="entry name" value="P-loop containing nucleotide triphosphate hydrolases"/>
    <property type="match status" value="2"/>
</dbReference>
<dbReference type="InterPro" id="IPR001650">
    <property type="entry name" value="Helicase_C-like"/>
</dbReference>
<dbReference type="PANTHER" id="PTHR14025">
    <property type="entry name" value="FANCONI ANEMIA GROUP M FANCM FAMILY MEMBER"/>
    <property type="match status" value="1"/>
</dbReference>
<dbReference type="SUPFAM" id="SSF52980">
    <property type="entry name" value="Restriction endonuclease-like"/>
    <property type="match status" value="1"/>
</dbReference>
<dbReference type="GO" id="GO:0005524">
    <property type="term" value="F:ATP binding"/>
    <property type="evidence" value="ECO:0007669"/>
    <property type="project" value="UniProtKB-KW"/>
</dbReference>
<comment type="similarity">
    <text evidence="2">Belongs to the DEAD box helicase family. DEAH subfamily. FANCM sub-subfamily.</text>
</comment>
<dbReference type="Pfam" id="PF00271">
    <property type="entry name" value="Helicase_C"/>
    <property type="match status" value="1"/>
</dbReference>
<feature type="region of interest" description="Disordered" evidence="8">
    <location>
        <begin position="1275"/>
        <end position="1299"/>
    </location>
</feature>
<dbReference type="PROSITE" id="PS51194">
    <property type="entry name" value="HELICASE_CTER"/>
    <property type="match status" value="1"/>
</dbReference>
<evidence type="ECO:0000259" key="10">
    <source>
        <dbReference type="PROSITE" id="PS51194"/>
    </source>
</evidence>
<dbReference type="GO" id="GO:0045003">
    <property type="term" value="P:double-strand break repair via synthesis-dependent strand annealing"/>
    <property type="evidence" value="ECO:0007669"/>
    <property type="project" value="TreeGrafter"/>
</dbReference>
<evidence type="ECO:0000256" key="7">
    <source>
        <dbReference type="ARBA" id="ARBA00023242"/>
    </source>
</evidence>
<evidence type="ECO:0000259" key="9">
    <source>
        <dbReference type="PROSITE" id="PS51192"/>
    </source>
</evidence>
<keyword evidence="7" id="KW-0539">Nucleus</keyword>
<evidence type="ECO:0000256" key="5">
    <source>
        <dbReference type="ARBA" id="ARBA00022806"/>
    </source>
</evidence>
<feature type="domain" description="Helicase ATP-binding" evidence="9">
    <location>
        <begin position="87"/>
        <end position="255"/>
    </location>
</feature>
<dbReference type="GO" id="GO:0016787">
    <property type="term" value="F:hydrolase activity"/>
    <property type="evidence" value="ECO:0007669"/>
    <property type="project" value="UniProtKB-KW"/>
</dbReference>
<dbReference type="InterPro" id="IPR011545">
    <property type="entry name" value="DEAD/DEAH_box_helicase_dom"/>
</dbReference>
<dbReference type="Gene3D" id="3.40.50.10130">
    <property type="match status" value="1"/>
</dbReference>
<evidence type="ECO:0008006" key="13">
    <source>
        <dbReference type="Google" id="ProtNLM"/>
    </source>
</evidence>
<keyword evidence="4" id="KW-0378">Hydrolase</keyword>
<comment type="subcellular location">
    <subcellularLocation>
        <location evidence="1">Nucleus</location>
    </subcellularLocation>
</comment>
<proteinExistence type="inferred from homology"/>
<dbReference type="InterPro" id="IPR011335">
    <property type="entry name" value="Restrct_endonuc-II-like"/>
</dbReference>
<evidence type="ECO:0000256" key="1">
    <source>
        <dbReference type="ARBA" id="ARBA00004123"/>
    </source>
</evidence>
<evidence type="ECO:0000256" key="3">
    <source>
        <dbReference type="ARBA" id="ARBA00022741"/>
    </source>
</evidence>
<dbReference type="Proteomes" id="UP000827092">
    <property type="component" value="Unassembled WGS sequence"/>
</dbReference>
<gene>
    <name evidence="11" type="ORF">JTE90_028420</name>
</gene>
<evidence type="ECO:0000256" key="2">
    <source>
        <dbReference type="ARBA" id="ARBA00009889"/>
    </source>
</evidence>
<dbReference type="InterPro" id="IPR039686">
    <property type="entry name" value="FANCM/Mph1-like_ID"/>
</dbReference>
<sequence>MNKKQKTLFETWSQCSSSKVNQANSKKNDARNFPSTSTYNSPGHNAFQPNTFSRMGAQMADGEFDQEAGKTWIYPTNYPVRDYQFSIVQEALFKNTLVILPTGLGKTFIAAVVMYNIYRWYPKGKVVFMAPTKPLVAQQIDACYKITGISPVDTTQMTGATSPEERQRIWAKKRVFFLTPQVLVNDLVRNICSASSIKCIVVDEAHKALGNHAYCQVIRELQTNATQFRVLALSATPGSDTQAVKTVLTNLLISHVEMRTEDSEDVKEFTHVRDIEKIVVPLGDRLLSIKSRFLDVINVYLKRLTQKRVMTSKNPSSLSKYQVLKLREEFAQHPPDRITKFDYGLALADFSLCISLYHAYELLLLHGARPFHNFLSGILNGEKSIPHAKAELLKNFDFEELMKEVQENYVTESIQNGPNNNMGANGTRILPGHPKLEKLLEIVLMHFRTMETCSGTSTRVMIFSQYRDSVDEIVEMLNYHKPLVKVMSFIGQSSKSATSVGYSQKHQLKVIQDFRQGGYNTLVSTCVGEEGLDIGEVDLIVCYDCPKSPIRLVQRMGRTGRLRKGRIVILVAEGKEEQMFNSCESKKKAVHRAILKGSAFTHLYHNSPSLIPTGVKPVCVKKVVTIEVQTPFLKARGKPHMTAFLNENELAEFNNDFKFPKSERPLLPQSTFVSIKSDESNQDNNGENSNTTSATEHPAIVKPRLSLSRWMLWQTTPQQTHLVSHSSRSHLLVEVADKINFPPEEGTNQTMGGQNSILKFLHPKNPSQNPVANSIIETAVEELDPPFIDLCSEEDFGELDDMDFAPTQAINSDLCPFKVVHVNETNDNLSSKSISDIPPPSKFQEGSLLEKLFGIKLPTVSCTSSSFSLKLPPLLPDTLSVENFSGVVIEPEPVVETKSCTLRILNNKMKARLKRKSRELGIKLYFSFMEARLSSTFKENVFESSFITQQKPKEDITCLEDSFIPMKDVPVIKAFESSLIAQSNAKEDIVFFDVPYTPKKAVPLEISFESSVDLQPQPKQDVASFSISFTPEKVVQIRKASGSSLIAQPEEEVDITCLDDSFIIAEKAFQMKNVSESSLITHPKAEEDKAFFDISFTPVKAVQSKCEEVLDNTLTPKAVAFDIDFDIPEVFEEKFSDEIEGNVGHGLQSQVETKGNLLQTNNKQDKKDSNFYGDSSIIFEQFFSNQDDDIADKLEASFCSPLMIKKVVFESDSSNNQKGISEPKKLTLDKRSIQQTPEPKKNSEATQYGLTQLVSLIDNSQPLFNKTNDIKNNKYLKIPPSTTPTKSDGFRSSEEEIEPTPPKEIIPVVSKFCYRSNSANLDSDLLLNNVKKHNTKAQQKSGTVNSKVSFDLSFTPPKNEPAHLETPKAKQSIENRLNSTPSLMNIASPKNNDAGIYFDLSNIVCSPEPNTEIAELKFMNSYKVQDFNENILLNPAKVTDTSCPDKINSKNSFDLPEIPIVTPQISGKEAKTCVEQDDSFFIKNSVEGSEENVLNRNISFSPNEFETNLLFDLSDVQFSPEDCISKVGTKNVQQQKLEQSNANTSFVLSNLSSKDKQDPIKASNIHKGSKFNFKDKIKQYPTNSKSVPSSSSNAAVSFDLSDIQFASNIDAGQTNKEPNVKVKADSKEIYSIETTDPIKSFESEALDKVFFDISFDFPDVNPDSGSNAVKLVVNELEEINNEPLNQASKISVYCNEPANKGTLSTFQTSFSERTSTSNDLLECNLGKLKVKQQSELTNAISKPSTSKFACRIETLSPIQPLKPHDKKTNINKSTNSSSKCIFDFGDFKAPFSPPPLSPESPNVIAFGRKRKRQNVLNDTTLTSPCANDAETDDFIEPAHKTNRSVIIQKKKKRHNDRNEFLLSQAAVSGSDSSDDENDVDADELEASFINDNTVVESPLNQYAMYLQSLRDVGVPNKFKIKERSNGNVQIYSQPIEEDRSDYMLDSFCVDDEDVAFTSSSDEVEQMVVNNEIKNNTRKRKRIIAANDTSSSDEEFVRKISSHEDEDIFVRKLPHKTNSLNKEKNSKLCRKLIPDKSNDCRNTHLYREKSTNKADEEKDKVSKQKTLNNICQPSTSAVINKPTSNFHEKILKNISAGSKPLEHEKSLPAFSNSEVNPKPIEDLDRFANISFDIGWDDVDPGLEKSIVMDHNLPIANGSTSASNLKANTDTSASISSDTNRLMQSEESVYAPVRDRTCSISGFKFDSSLASTSNCSTGLKTILVDSRELASGKPVISCLRNKHGINPFVMQLVSADYILSNKVAVERILDSDFPSFGLPMKFVEKVRAMSELYEKSLVIVEKDSRKKVLGFNKLSTKHLQFAVHANLHPSIRVLYSNSVEETASIIFNIVEKEIKKGLQIEVPVSLSPASQKLYDFYLSLPHVSPICAFNFVYQFPSIMMFFSSSVEQLKKAGFISTRKAAAIVHFLKSELLVASFS</sequence>
<dbReference type="InterPro" id="IPR044749">
    <property type="entry name" value="FANCM_DEXDc"/>
</dbReference>
<organism evidence="11 12">
    <name type="scientific">Oedothorax gibbosus</name>
    <dbReference type="NCBI Taxonomy" id="931172"/>
    <lineage>
        <taxon>Eukaryota</taxon>
        <taxon>Metazoa</taxon>
        <taxon>Ecdysozoa</taxon>
        <taxon>Arthropoda</taxon>
        <taxon>Chelicerata</taxon>
        <taxon>Arachnida</taxon>
        <taxon>Araneae</taxon>
        <taxon>Araneomorphae</taxon>
        <taxon>Entelegynae</taxon>
        <taxon>Araneoidea</taxon>
        <taxon>Linyphiidae</taxon>
        <taxon>Erigoninae</taxon>
        <taxon>Oedothorax</taxon>
    </lineage>
</organism>
<evidence type="ECO:0000313" key="12">
    <source>
        <dbReference type="Proteomes" id="UP000827092"/>
    </source>
</evidence>
<dbReference type="GO" id="GO:0009378">
    <property type="term" value="F:four-way junction helicase activity"/>
    <property type="evidence" value="ECO:0007669"/>
    <property type="project" value="TreeGrafter"/>
</dbReference>
<dbReference type="EMBL" id="JAFNEN010000090">
    <property type="protein sequence ID" value="KAG8195269.1"/>
    <property type="molecule type" value="Genomic_DNA"/>
</dbReference>
<feature type="compositionally biased region" description="Polar residues" evidence="8">
    <location>
        <begin position="33"/>
        <end position="45"/>
    </location>
</feature>
<dbReference type="InterPro" id="IPR014001">
    <property type="entry name" value="Helicase_ATP-bd"/>
</dbReference>
<feature type="region of interest" description="Disordered" evidence="8">
    <location>
        <begin position="20"/>
        <end position="45"/>
    </location>
</feature>
<dbReference type="InterPro" id="IPR027417">
    <property type="entry name" value="P-loop_NTPase"/>
</dbReference>
<dbReference type="PANTHER" id="PTHR14025:SF20">
    <property type="entry name" value="FANCONI ANEMIA GROUP M PROTEIN"/>
    <property type="match status" value="1"/>
</dbReference>
<dbReference type="GO" id="GO:0043138">
    <property type="term" value="F:3'-5' DNA helicase activity"/>
    <property type="evidence" value="ECO:0007669"/>
    <property type="project" value="InterPro"/>
</dbReference>
<dbReference type="GO" id="GO:0000400">
    <property type="term" value="F:four-way junction DNA binding"/>
    <property type="evidence" value="ECO:0007669"/>
    <property type="project" value="TreeGrafter"/>
</dbReference>
<keyword evidence="5" id="KW-0347">Helicase</keyword>
<comment type="caution">
    <text evidence="11">The sequence shown here is derived from an EMBL/GenBank/DDBJ whole genome shotgun (WGS) entry which is preliminary data.</text>
</comment>
<evidence type="ECO:0000256" key="6">
    <source>
        <dbReference type="ARBA" id="ARBA00022840"/>
    </source>
</evidence>
<keyword evidence="6" id="KW-0067">ATP-binding</keyword>
<feature type="compositionally biased region" description="Polar residues" evidence="8">
    <location>
        <begin position="682"/>
        <end position="695"/>
    </location>
</feature>
<dbReference type="PROSITE" id="PS51192">
    <property type="entry name" value="HELICASE_ATP_BIND_1"/>
    <property type="match status" value="1"/>
</dbReference>
<evidence type="ECO:0000313" key="11">
    <source>
        <dbReference type="EMBL" id="KAG8195269.1"/>
    </source>
</evidence>
<dbReference type="GO" id="GO:0004518">
    <property type="term" value="F:nuclease activity"/>
    <property type="evidence" value="ECO:0007669"/>
    <property type="project" value="InterPro"/>
</dbReference>
<feature type="compositionally biased region" description="Basic and acidic residues" evidence="8">
    <location>
        <begin position="1221"/>
        <end position="1243"/>
    </location>
</feature>
<protein>
    <recommendedName>
        <fullName evidence="13">Fanconi anemia group M protein</fullName>
    </recommendedName>
</protein>
<dbReference type="Pfam" id="PF16783">
    <property type="entry name" value="FANCM-MHF_bd"/>
    <property type="match status" value="1"/>
</dbReference>
<evidence type="ECO:0000256" key="8">
    <source>
        <dbReference type="SAM" id="MobiDB-lite"/>
    </source>
</evidence>
<dbReference type="Gene3D" id="1.20.1320.20">
    <property type="entry name" value="hef helicase domain"/>
    <property type="match status" value="1"/>
</dbReference>
<dbReference type="FunFam" id="3.40.50.300:FF:000861">
    <property type="entry name" value="Fanconi anemia, complementation group M"/>
    <property type="match status" value="1"/>
</dbReference>